<protein>
    <submittedName>
        <fullName evidence="3">Uncharacterized protein</fullName>
    </submittedName>
</protein>
<dbReference type="EMBL" id="JAIWOZ010000006">
    <property type="protein sequence ID" value="KAH6604351.1"/>
    <property type="molecule type" value="Genomic_DNA"/>
</dbReference>
<feature type="transmembrane region" description="Helical" evidence="2">
    <location>
        <begin position="354"/>
        <end position="375"/>
    </location>
</feature>
<feature type="transmembrane region" description="Helical" evidence="2">
    <location>
        <begin position="185"/>
        <end position="204"/>
    </location>
</feature>
<keyword evidence="2" id="KW-0812">Transmembrane</keyword>
<accession>A0A9P8QGD3</accession>
<feature type="region of interest" description="Disordered" evidence="1">
    <location>
        <begin position="143"/>
        <end position="167"/>
    </location>
</feature>
<evidence type="ECO:0000256" key="2">
    <source>
        <dbReference type="SAM" id="Phobius"/>
    </source>
</evidence>
<proteinExistence type="predicted"/>
<evidence type="ECO:0000256" key="1">
    <source>
        <dbReference type="SAM" id="MobiDB-lite"/>
    </source>
</evidence>
<dbReference type="OrthoDB" id="2956246at2759"/>
<keyword evidence="4" id="KW-1185">Reference proteome</keyword>
<keyword evidence="2" id="KW-0472">Membrane</keyword>
<name>A0A9P8QGD3_9HYPO</name>
<keyword evidence="2" id="KW-1133">Transmembrane helix</keyword>
<feature type="compositionally biased region" description="Pro residues" evidence="1">
    <location>
        <begin position="235"/>
        <end position="266"/>
    </location>
</feature>
<feature type="region of interest" description="Disordered" evidence="1">
    <location>
        <begin position="231"/>
        <end position="290"/>
    </location>
</feature>
<feature type="compositionally biased region" description="Basic residues" evidence="1">
    <location>
        <begin position="151"/>
        <end position="161"/>
    </location>
</feature>
<dbReference type="AlphaFoldDB" id="A0A9P8QGD3"/>
<reference evidence="3" key="1">
    <citation type="submission" date="2021-08" db="EMBL/GenBank/DDBJ databases">
        <title>Chromosome-Level Trichoderma cornu-damae using Hi-C Data.</title>
        <authorList>
            <person name="Kim C.S."/>
        </authorList>
    </citation>
    <scope>NUCLEOTIDE SEQUENCE</scope>
    <source>
        <strain evidence="3">KA19-0412C</strain>
    </source>
</reference>
<evidence type="ECO:0000313" key="4">
    <source>
        <dbReference type="Proteomes" id="UP000827724"/>
    </source>
</evidence>
<organism evidence="3 4">
    <name type="scientific">Trichoderma cornu-damae</name>
    <dbReference type="NCBI Taxonomy" id="654480"/>
    <lineage>
        <taxon>Eukaryota</taxon>
        <taxon>Fungi</taxon>
        <taxon>Dikarya</taxon>
        <taxon>Ascomycota</taxon>
        <taxon>Pezizomycotina</taxon>
        <taxon>Sordariomycetes</taxon>
        <taxon>Hypocreomycetidae</taxon>
        <taxon>Hypocreales</taxon>
        <taxon>Hypocreaceae</taxon>
        <taxon>Trichoderma</taxon>
    </lineage>
</organism>
<gene>
    <name evidence="3" type="ORF">Trco_007797</name>
</gene>
<evidence type="ECO:0000313" key="3">
    <source>
        <dbReference type="EMBL" id="KAH6604351.1"/>
    </source>
</evidence>
<sequence length="427" mass="46419">MEHNRPFIAAWTSTPIPYLSLSAGGLLALADLNTVAQRTAIAGGSSWLDAFVLAPGLHYQQAADLLTPEYGSGRLVLSTALDGGARRRAVGNVAMVKYLRRLWEREAKYGVVTLYVRAVAEDGFGGIPFASSLSLLLGYDASGRRDGDRRRGQRRRQRSLRRQREADRNSRVVREALELDRLSHALYLLSPLLTVSAIVLMVLLQDWWGLGFIISLMVSRLANIWAIKERSRPADTPPPPKDVPLTSPPSPSPSPSPSPPPSPSQDPTPTAESAPKPYLPPPASLGRRDSETTQYTIDWGEHRRVILRGQDADLRAVTTEAWLRAKTALEGYLEAMSKLIVYLVASLSGNLSQAGAIVLMSLLLVSAGLLGLSNAHATGLQMRGRRVGRLRVEKVKIAPLDPRLAVDGRIDATPDGIPVHIVPVTSD</sequence>
<dbReference type="Proteomes" id="UP000827724">
    <property type="component" value="Unassembled WGS sequence"/>
</dbReference>
<comment type="caution">
    <text evidence="3">The sequence shown here is derived from an EMBL/GenBank/DDBJ whole genome shotgun (WGS) entry which is preliminary data.</text>
</comment>